<keyword evidence="2" id="KW-1185">Reference proteome</keyword>
<proteinExistence type="predicted"/>
<reference evidence="1" key="1">
    <citation type="journal article" date="2025" name="Int. J. Syst. Evol. Microbiol.">
        <title>Streptomyces citrinus sp. nov., with yellow diffusible pigment.</title>
        <authorList>
            <person name="He Y."/>
            <person name="Yang E."/>
            <person name="Xu J."/>
            <person name="Sun Y."/>
            <person name="Sun L."/>
        </authorList>
    </citation>
    <scope>NUCLEOTIDE SEQUENCE</scope>
    <source>
        <strain evidence="1">Q6</strain>
    </source>
</reference>
<accession>A0ACD5AQM5</accession>
<name>A0ACD5AQM5_9ACTN</name>
<keyword evidence="1" id="KW-0614">Plasmid</keyword>
<protein>
    <submittedName>
        <fullName evidence="1">Uncharacterized protein</fullName>
    </submittedName>
</protein>
<gene>
    <name evidence="1" type="ORF">V2W30_40640</name>
</gene>
<sequence>MSHDTDRLASLIADLGADLDQGVWVPGPLERTLAGRLLVACAGDGQFTPDRLRETLWEGNVALAYTAGGRLARLLTELHEVTAHSAPYAVRHPVLPEATRLLERTTEDIAA</sequence>
<evidence type="ECO:0000313" key="2">
    <source>
        <dbReference type="Proteomes" id="UP001432251"/>
    </source>
</evidence>
<geneLocation type="plasmid" evidence="1 2">
    <name>p1</name>
</geneLocation>
<evidence type="ECO:0000313" key="1">
    <source>
        <dbReference type="EMBL" id="WWQ69481.1"/>
    </source>
</evidence>
<organism evidence="1 2">
    <name type="scientific">Streptomyces citrinus</name>
    <dbReference type="NCBI Taxonomy" id="3118173"/>
    <lineage>
        <taxon>Bacteria</taxon>
        <taxon>Bacillati</taxon>
        <taxon>Actinomycetota</taxon>
        <taxon>Actinomycetes</taxon>
        <taxon>Kitasatosporales</taxon>
        <taxon>Streptomycetaceae</taxon>
        <taxon>Streptomyces</taxon>
    </lineage>
</organism>
<dbReference type="EMBL" id="CP146023">
    <property type="protein sequence ID" value="WWQ69481.1"/>
    <property type="molecule type" value="Genomic_DNA"/>
</dbReference>
<dbReference type="Proteomes" id="UP001432251">
    <property type="component" value="Plasmid p1"/>
</dbReference>